<dbReference type="InterPro" id="IPR036873">
    <property type="entry name" value="Rhodanese-like_dom_sf"/>
</dbReference>
<dbReference type="SUPFAM" id="SSF52821">
    <property type="entry name" value="Rhodanese/Cell cycle control phosphatase"/>
    <property type="match status" value="2"/>
</dbReference>
<proteinExistence type="predicted"/>
<reference evidence="5" key="1">
    <citation type="submission" date="2021-01" db="EMBL/GenBank/DDBJ databases">
        <authorList>
            <person name="Corre E."/>
            <person name="Pelletier E."/>
            <person name="Niang G."/>
            <person name="Scheremetjew M."/>
            <person name="Finn R."/>
            <person name="Kale V."/>
            <person name="Holt S."/>
            <person name="Cochrane G."/>
            <person name="Meng A."/>
            <person name="Brown T."/>
            <person name="Cohen L."/>
        </authorList>
    </citation>
    <scope>NUCLEOTIDE SEQUENCE</scope>
    <source>
        <strain evidence="5">MM31A-1</strain>
    </source>
</reference>
<feature type="signal peptide" evidence="3">
    <location>
        <begin position="1"/>
        <end position="19"/>
    </location>
</feature>
<dbReference type="FunFam" id="3.40.250.10:FF:000001">
    <property type="entry name" value="Sulfurtransferase"/>
    <property type="match status" value="1"/>
</dbReference>
<dbReference type="Pfam" id="PF00581">
    <property type="entry name" value="Rhodanese"/>
    <property type="match status" value="1"/>
</dbReference>
<feature type="domain" description="Rhodanese" evidence="4">
    <location>
        <begin position="244"/>
        <end position="364"/>
    </location>
</feature>
<dbReference type="CDD" id="cd01448">
    <property type="entry name" value="TST_Repeat_1"/>
    <property type="match status" value="1"/>
</dbReference>
<dbReference type="GO" id="GO:0004792">
    <property type="term" value="F:thiosulfate-cyanide sulfurtransferase activity"/>
    <property type="evidence" value="ECO:0007669"/>
    <property type="project" value="TreeGrafter"/>
</dbReference>
<dbReference type="SMART" id="SM00450">
    <property type="entry name" value="RHOD"/>
    <property type="match status" value="2"/>
</dbReference>
<dbReference type="PROSITE" id="PS50206">
    <property type="entry name" value="RHODANESE_3"/>
    <property type="match status" value="2"/>
</dbReference>
<feature type="domain" description="Rhodanese" evidence="4">
    <location>
        <begin position="79"/>
        <end position="199"/>
    </location>
</feature>
<evidence type="ECO:0000256" key="1">
    <source>
        <dbReference type="ARBA" id="ARBA00022679"/>
    </source>
</evidence>
<protein>
    <recommendedName>
        <fullName evidence="4">Rhodanese domain-containing protein</fullName>
    </recommendedName>
</protein>
<dbReference type="InterPro" id="IPR001763">
    <property type="entry name" value="Rhodanese-like_dom"/>
</dbReference>
<evidence type="ECO:0000256" key="2">
    <source>
        <dbReference type="ARBA" id="ARBA00022737"/>
    </source>
</evidence>
<dbReference type="AlphaFoldDB" id="A0A7S3PUY7"/>
<sequence length="367" mass="40662">MSIQIKFAFVLFILSFALTESFTGNDIKRYLSASKKILFSSPNTPINTLTRTYSSISSTLKMSSSSNFLSVSECIQRHSLENTIFVDGSWHLSSRDGREEYENGPRIQNSRFFDIDDVATKNHPHNVPHMMPPKKLFALAMDNLEISPSSDIIIYGTAGSFSTPRTYYTLRAMGHDTSRLHMMEGSLKEWIDAGGPIETGKKESVKMEDMDLSINTDDIKYDAAVDAKNVVDYEEVTDIVNKGEDSDSIIVDARSAGRFVGEAPEPRPGLKGGHMPGAKNVPFNILMEEGKMNKFLSKEEMVKIFKEAGVDVETDKKIVCTCGSGVTACVLTAALEECGRDPATTMIYDGSWIEWASTEDAPVIKRE</sequence>
<keyword evidence="2" id="KW-0677">Repeat</keyword>
<dbReference type="GO" id="GO:0005739">
    <property type="term" value="C:mitochondrion"/>
    <property type="evidence" value="ECO:0007669"/>
    <property type="project" value="TreeGrafter"/>
</dbReference>
<organism evidence="5">
    <name type="scientific">Chaetoceros debilis</name>
    <dbReference type="NCBI Taxonomy" id="122233"/>
    <lineage>
        <taxon>Eukaryota</taxon>
        <taxon>Sar</taxon>
        <taxon>Stramenopiles</taxon>
        <taxon>Ochrophyta</taxon>
        <taxon>Bacillariophyta</taxon>
        <taxon>Coscinodiscophyceae</taxon>
        <taxon>Chaetocerotophycidae</taxon>
        <taxon>Chaetocerotales</taxon>
        <taxon>Chaetocerotaceae</taxon>
        <taxon>Chaetoceros</taxon>
    </lineage>
</organism>
<name>A0A7S3PUY7_9STRA</name>
<evidence type="ECO:0000259" key="4">
    <source>
        <dbReference type="PROSITE" id="PS50206"/>
    </source>
</evidence>
<feature type="chain" id="PRO_5030993126" description="Rhodanese domain-containing protein" evidence="3">
    <location>
        <begin position="20"/>
        <end position="367"/>
    </location>
</feature>
<dbReference type="PANTHER" id="PTHR11364">
    <property type="entry name" value="THIOSULFATE SULFERTANSFERASE"/>
    <property type="match status" value="1"/>
</dbReference>
<gene>
    <name evidence="5" type="ORF">CDEB00056_LOCUS1356</name>
</gene>
<accession>A0A7S3PUY7</accession>
<dbReference type="PANTHER" id="PTHR11364:SF27">
    <property type="entry name" value="SULFURTRANSFERASE"/>
    <property type="match status" value="1"/>
</dbReference>
<evidence type="ECO:0000313" key="5">
    <source>
        <dbReference type="EMBL" id="CAE0456515.1"/>
    </source>
</evidence>
<keyword evidence="1" id="KW-0808">Transferase</keyword>
<dbReference type="CDD" id="cd01449">
    <property type="entry name" value="TST_Repeat_2"/>
    <property type="match status" value="1"/>
</dbReference>
<evidence type="ECO:0000256" key="3">
    <source>
        <dbReference type="SAM" id="SignalP"/>
    </source>
</evidence>
<dbReference type="Gene3D" id="3.40.250.10">
    <property type="entry name" value="Rhodanese-like domain"/>
    <property type="match status" value="2"/>
</dbReference>
<dbReference type="InterPro" id="IPR045078">
    <property type="entry name" value="TST/MPST-like"/>
</dbReference>
<dbReference type="EMBL" id="HBIO01001880">
    <property type="protein sequence ID" value="CAE0456515.1"/>
    <property type="molecule type" value="Transcribed_RNA"/>
</dbReference>
<keyword evidence="3" id="KW-0732">Signal</keyword>